<name>A0ABR9D2X2_9GAMM</name>
<reference evidence="1 2" key="1">
    <citation type="submission" date="2020-09" db="EMBL/GenBank/DDBJ databases">
        <title>Methylomonas albis sp. nov. and Methylomonas fluvii sp. nov.: Two cold-adapted methanotrophs from the River Elbe and an amended description of Methylovulum psychrotolerans strain Eb1.</title>
        <authorList>
            <person name="Bussmann I.K."/>
            <person name="Klings K.-W."/>
            <person name="Warnstedt J."/>
            <person name="Hoppert M."/>
            <person name="Saborowski A."/>
            <person name="Horn F."/>
            <person name="Liebner S."/>
        </authorList>
    </citation>
    <scope>NUCLEOTIDE SEQUENCE [LARGE SCALE GENOMIC DNA]</scope>
    <source>
        <strain evidence="1 2">EbA</strain>
    </source>
</reference>
<evidence type="ECO:0008006" key="3">
    <source>
        <dbReference type="Google" id="ProtNLM"/>
    </source>
</evidence>
<dbReference type="EMBL" id="JACXSS010000001">
    <property type="protein sequence ID" value="MBD9357470.1"/>
    <property type="molecule type" value="Genomic_DNA"/>
</dbReference>
<gene>
    <name evidence="1" type="ORF">IE877_16570</name>
</gene>
<evidence type="ECO:0000313" key="1">
    <source>
        <dbReference type="EMBL" id="MBD9357470.1"/>
    </source>
</evidence>
<evidence type="ECO:0000313" key="2">
    <source>
        <dbReference type="Proteomes" id="UP000652176"/>
    </source>
</evidence>
<sequence length="68" mass="7750">MSSEKSKDDRKKVALNKETFKTLNTFSRLNALKLRLVVDSMVDVVLSDEYLCSRVIALAAEKETIEEE</sequence>
<comment type="caution">
    <text evidence="1">The sequence shown here is derived from an EMBL/GenBank/DDBJ whole genome shotgun (WGS) entry which is preliminary data.</text>
</comment>
<keyword evidence="2" id="KW-1185">Reference proteome</keyword>
<dbReference type="RefSeq" id="WP_192375748.1">
    <property type="nucleotide sequence ID" value="NZ_CAJHIV010000001.1"/>
</dbReference>
<proteinExistence type="predicted"/>
<organism evidence="1 2">
    <name type="scientific">Methylomonas albis</name>
    <dbReference type="NCBI Taxonomy" id="1854563"/>
    <lineage>
        <taxon>Bacteria</taxon>
        <taxon>Pseudomonadati</taxon>
        <taxon>Pseudomonadota</taxon>
        <taxon>Gammaproteobacteria</taxon>
        <taxon>Methylococcales</taxon>
        <taxon>Methylococcaceae</taxon>
        <taxon>Methylomonas</taxon>
    </lineage>
</organism>
<accession>A0ABR9D2X2</accession>
<protein>
    <recommendedName>
        <fullName evidence="3">Phage protein</fullName>
    </recommendedName>
</protein>
<dbReference type="Proteomes" id="UP000652176">
    <property type="component" value="Unassembled WGS sequence"/>
</dbReference>